<protein>
    <submittedName>
        <fullName evidence="2">Uncharacterized protein</fullName>
    </submittedName>
</protein>
<evidence type="ECO:0000256" key="1">
    <source>
        <dbReference type="SAM" id="Phobius"/>
    </source>
</evidence>
<keyword evidence="3" id="KW-1185">Reference proteome</keyword>
<keyword evidence="1" id="KW-1133">Transmembrane helix</keyword>
<evidence type="ECO:0000313" key="2">
    <source>
        <dbReference type="EMBL" id="KAK3316612.1"/>
    </source>
</evidence>
<gene>
    <name evidence="2" type="ORF">B0H66DRAFT_534861</name>
</gene>
<accession>A0AAE0I175</accession>
<comment type="caution">
    <text evidence="2">The sequence shown here is derived from an EMBL/GenBank/DDBJ whole genome shotgun (WGS) entry which is preliminary data.</text>
</comment>
<reference evidence="2" key="2">
    <citation type="submission" date="2023-06" db="EMBL/GenBank/DDBJ databases">
        <authorList>
            <consortium name="Lawrence Berkeley National Laboratory"/>
            <person name="Haridas S."/>
            <person name="Hensen N."/>
            <person name="Bonometti L."/>
            <person name="Westerberg I."/>
            <person name="Brannstrom I.O."/>
            <person name="Guillou S."/>
            <person name="Cros-Aarteil S."/>
            <person name="Calhoun S."/>
            <person name="Kuo A."/>
            <person name="Mondo S."/>
            <person name="Pangilinan J."/>
            <person name="Riley R."/>
            <person name="Labutti K."/>
            <person name="Andreopoulos B."/>
            <person name="Lipzen A."/>
            <person name="Chen C."/>
            <person name="Yanf M."/>
            <person name="Daum C."/>
            <person name="Ng V."/>
            <person name="Clum A."/>
            <person name="Steindorff A."/>
            <person name="Ohm R."/>
            <person name="Martin F."/>
            <person name="Silar P."/>
            <person name="Natvig D."/>
            <person name="Lalanne C."/>
            <person name="Gautier V."/>
            <person name="Ament-Velasquez S.L."/>
            <person name="Kruys A."/>
            <person name="Hutchinson M.I."/>
            <person name="Powell A.J."/>
            <person name="Barry K."/>
            <person name="Miller A.N."/>
            <person name="Grigoriev I.V."/>
            <person name="Debuchy R."/>
            <person name="Gladieux P."/>
            <person name="Thoren M.H."/>
            <person name="Johannesson H."/>
        </authorList>
    </citation>
    <scope>NUCLEOTIDE SEQUENCE</scope>
    <source>
        <strain evidence="2">CBS 118394</strain>
    </source>
</reference>
<dbReference type="EMBL" id="JAUEDM010000005">
    <property type="protein sequence ID" value="KAK3316612.1"/>
    <property type="molecule type" value="Genomic_DNA"/>
</dbReference>
<dbReference type="AlphaFoldDB" id="A0AAE0I175"/>
<reference evidence="2" key="1">
    <citation type="journal article" date="2023" name="Mol. Phylogenet. Evol.">
        <title>Genome-scale phylogeny and comparative genomics of the fungal order Sordariales.</title>
        <authorList>
            <person name="Hensen N."/>
            <person name="Bonometti L."/>
            <person name="Westerberg I."/>
            <person name="Brannstrom I.O."/>
            <person name="Guillou S."/>
            <person name="Cros-Aarteil S."/>
            <person name="Calhoun S."/>
            <person name="Haridas S."/>
            <person name="Kuo A."/>
            <person name="Mondo S."/>
            <person name="Pangilinan J."/>
            <person name="Riley R."/>
            <person name="LaButti K."/>
            <person name="Andreopoulos B."/>
            <person name="Lipzen A."/>
            <person name="Chen C."/>
            <person name="Yan M."/>
            <person name="Daum C."/>
            <person name="Ng V."/>
            <person name="Clum A."/>
            <person name="Steindorff A."/>
            <person name="Ohm R.A."/>
            <person name="Martin F."/>
            <person name="Silar P."/>
            <person name="Natvig D.O."/>
            <person name="Lalanne C."/>
            <person name="Gautier V."/>
            <person name="Ament-Velasquez S.L."/>
            <person name="Kruys A."/>
            <person name="Hutchinson M.I."/>
            <person name="Powell A.J."/>
            <person name="Barry K."/>
            <person name="Miller A.N."/>
            <person name="Grigoriev I.V."/>
            <person name="Debuchy R."/>
            <person name="Gladieux P."/>
            <person name="Hiltunen Thoren M."/>
            <person name="Johannesson H."/>
        </authorList>
    </citation>
    <scope>NUCLEOTIDE SEQUENCE</scope>
    <source>
        <strain evidence="2">CBS 118394</strain>
    </source>
</reference>
<evidence type="ECO:0000313" key="3">
    <source>
        <dbReference type="Proteomes" id="UP001283341"/>
    </source>
</evidence>
<name>A0AAE0I175_9PEZI</name>
<organism evidence="2 3">
    <name type="scientific">Apodospora peruviana</name>
    <dbReference type="NCBI Taxonomy" id="516989"/>
    <lineage>
        <taxon>Eukaryota</taxon>
        <taxon>Fungi</taxon>
        <taxon>Dikarya</taxon>
        <taxon>Ascomycota</taxon>
        <taxon>Pezizomycotina</taxon>
        <taxon>Sordariomycetes</taxon>
        <taxon>Sordariomycetidae</taxon>
        <taxon>Sordariales</taxon>
        <taxon>Lasiosphaeriaceae</taxon>
        <taxon>Apodospora</taxon>
    </lineage>
</organism>
<keyword evidence="1" id="KW-0472">Membrane</keyword>
<proteinExistence type="predicted"/>
<sequence>MYGLVLGYRPALLVSSRTTRRHGAAAQQPAFHVVGPNNHSRVLYRHMVQRVLTRPRGTGEQERIDLVTPDHWADWFGRPEFKELETLPDAPHLNGDLTGYHILLSARLLPDELIGSEFYPHCKTDAELFYLPFLRTYWVTITKAFHLSTSIFKVMEETDPMIKSYLTHFATRPRNFQDICHEYEDMIARCQIEAGELIYARGLFISNLAIQDTKAVTRFAHIAVLFLPATLMALLTNCVKTIFAMPIFDWKAIWVDFRWHDVPSNSSSSGSDTSAGDSTDSGVVFSGYFWIYLAVTTLPTGIAWIRSQALTGARIFGMSPRTFWNRRTRKDLIRVKDNICFVFHVEMYGIAIKSDIKWFLNRQDCIIFVHES</sequence>
<keyword evidence="1" id="KW-0812">Transmembrane</keyword>
<dbReference type="Proteomes" id="UP001283341">
    <property type="component" value="Unassembled WGS sequence"/>
</dbReference>
<feature type="transmembrane region" description="Helical" evidence="1">
    <location>
        <begin position="222"/>
        <end position="248"/>
    </location>
</feature>
<feature type="transmembrane region" description="Helical" evidence="1">
    <location>
        <begin position="287"/>
        <end position="305"/>
    </location>
</feature>